<keyword evidence="7 9" id="KW-0067">ATP-binding</keyword>
<evidence type="ECO:0000313" key="13">
    <source>
        <dbReference type="Proteomes" id="UP000058660"/>
    </source>
</evidence>
<evidence type="ECO:0000256" key="3">
    <source>
        <dbReference type="ARBA" id="ARBA00016296"/>
    </source>
</evidence>
<evidence type="ECO:0000256" key="5">
    <source>
        <dbReference type="ARBA" id="ARBA00022741"/>
    </source>
</evidence>
<feature type="coiled-coil region" evidence="10">
    <location>
        <begin position="207"/>
        <end position="241"/>
    </location>
</feature>
<dbReference type="InterPro" id="IPR008145">
    <property type="entry name" value="GK/Ca_channel_bsu"/>
</dbReference>
<evidence type="ECO:0000256" key="2">
    <source>
        <dbReference type="ARBA" id="ARBA00012961"/>
    </source>
</evidence>
<dbReference type="SUPFAM" id="SSF52540">
    <property type="entry name" value="P-loop containing nucleoside triphosphate hydrolases"/>
    <property type="match status" value="1"/>
</dbReference>
<evidence type="ECO:0000256" key="4">
    <source>
        <dbReference type="ARBA" id="ARBA00022679"/>
    </source>
</evidence>
<feature type="binding site" evidence="9">
    <location>
        <begin position="38"/>
        <end position="45"/>
    </location>
    <ligand>
        <name>ATP</name>
        <dbReference type="ChEBI" id="CHEBI:30616"/>
    </ligand>
</feature>
<keyword evidence="10" id="KW-0175">Coiled coil</keyword>
<dbReference type="InterPro" id="IPR027417">
    <property type="entry name" value="P-loop_NTPase"/>
</dbReference>
<dbReference type="NCBIfam" id="TIGR03263">
    <property type="entry name" value="guanyl_kin"/>
    <property type="match status" value="1"/>
</dbReference>
<reference evidence="13" key="1">
    <citation type="journal article" date="2015" name="PLoS ONE">
        <title>Complete Genome Sequence of Thermus aquaticus Y51MC23.</title>
        <authorList>
            <person name="Brumm P.J."/>
            <person name="Monsma S."/>
            <person name="Keough B."/>
            <person name="Jasinovica S."/>
            <person name="Ferguson E."/>
            <person name="Schoenfeld T."/>
            <person name="Lodes M."/>
            <person name="Mead D.A."/>
        </authorList>
    </citation>
    <scope>NUCLEOTIDE SEQUENCE [LARGE SCALE GENOMIC DNA]</scope>
    <source>
        <strain evidence="13">BAA-2747 / Y51MC23</strain>
    </source>
</reference>
<evidence type="ECO:0000259" key="11">
    <source>
        <dbReference type="PROSITE" id="PS50052"/>
    </source>
</evidence>
<comment type="catalytic activity">
    <reaction evidence="9">
        <text>GMP + ATP = GDP + ADP</text>
        <dbReference type="Rhea" id="RHEA:20780"/>
        <dbReference type="ChEBI" id="CHEBI:30616"/>
        <dbReference type="ChEBI" id="CHEBI:58115"/>
        <dbReference type="ChEBI" id="CHEBI:58189"/>
        <dbReference type="ChEBI" id="CHEBI:456216"/>
        <dbReference type="EC" id="2.7.4.8"/>
    </reaction>
</comment>
<dbReference type="EC" id="2.7.4.8" evidence="2 9"/>
<dbReference type="PANTHER" id="PTHR23117">
    <property type="entry name" value="GUANYLATE KINASE-RELATED"/>
    <property type="match status" value="1"/>
</dbReference>
<dbReference type="Pfam" id="PF00625">
    <property type="entry name" value="Guanylate_kin"/>
    <property type="match status" value="1"/>
</dbReference>
<gene>
    <name evidence="9" type="primary">gmk</name>
    <name evidence="12" type="ORF">TO73_0428</name>
</gene>
<dbReference type="HAMAP" id="MF_00328">
    <property type="entry name" value="Guanylate_kinase"/>
    <property type="match status" value="1"/>
</dbReference>
<dbReference type="PANTHER" id="PTHR23117:SF13">
    <property type="entry name" value="GUANYLATE KINASE"/>
    <property type="match status" value="1"/>
</dbReference>
<keyword evidence="9" id="KW-0963">Cytoplasm</keyword>
<evidence type="ECO:0000256" key="10">
    <source>
        <dbReference type="SAM" id="Coils"/>
    </source>
</evidence>
<sequence length="248" mass="28433">MYQRKKVPESQKSLPPWGSLWYPSGVEGMRGRLFVMTGASGVGKGTVRAKVLERTRLFYSISMTTRPPRPGERHGVDYYFVDRPTFEALLEEEGFLEHAEYVGHLYGTPKAPVERALERGEDVLLEIEVQGALQVKGKIPEAVLIFLLPPSLSELKKRLVFRGTDGPEKIARRLEQAEWEIRNAHLFDYVVVNDVLEEAVADFLAIITAERRRRERMEEALRKALERDEVLERDLDEILRRNYGGTGH</sequence>
<evidence type="ECO:0000256" key="8">
    <source>
        <dbReference type="ARBA" id="ARBA00030128"/>
    </source>
</evidence>
<feature type="domain" description="Guanylate kinase-like" evidence="11">
    <location>
        <begin position="31"/>
        <end position="208"/>
    </location>
</feature>
<comment type="function">
    <text evidence="9">Essential for recycling GMP and indirectly, cGMP.</text>
</comment>
<keyword evidence="6 9" id="KW-0418">Kinase</keyword>
<protein>
    <recommendedName>
        <fullName evidence="3 9">Guanylate kinase</fullName>
        <ecNumber evidence="2 9">2.7.4.8</ecNumber>
    </recommendedName>
    <alternativeName>
        <fullName evidence="8 9">GMP kinase</fullName>
    </alternativeName>
</protein>
<organism evidence="12 13">
    <name type="scientific">Thermus aquaticus (strain ATCC BAA-2747 / Y51MC23)</name>
    <dbReference type="NCBI Taxonomy" id="498848"/>
    <lineage>
        <taxon>Bacteria</taxon>
        <taxon>Thermotogati</taxon>
        <taxon>Deinococcota</taxon>
        <taxon>Deinococci</taxon>
        <taxon>Thermales</taxon>
        <taxon>Thermaceae</taxon>
        <taxon>Thermus</taxon>
    </lineage>
</organism>
<dbReference type="PROSITE" id="PS50052">
    <property type="entry name" value="GUANYLATE_KINASE_2"/>
    <property type="match status" value="1"/>
</dbReference>
<keyword evidence="4 9" id="KW-0808">Transferase</keyword>
<dbReference type="GO" id="GO:0004385">
    <property type="term" value="F:GMP kinase activity"/>
    <property type="evidence" value="ECO:0007669"/>
    <property type="project" value="UniProtKB-EC"/>
</dbReference>
<dbReference type="SMART" id="SM00072">
    <property type="entry name" value="GuKc"/>
    <property type="match status" value="1"/>
</dbReference>
<dbReference type="Gene3D" id="3.30.63.10">
    <property type="entry name" value="Guanylate Kinase phosphate binding domain"/>
    <property type="match status" value="1"/>
</dbReference>
<evidence type="ECO:0000313" key="12">
    <source>
        <dbReference type="EMBL" id="ALJ90289.1"/>
    </source>
</evidence>
<proteinExistence type="inferred from homology"/>
<dbReference type="PROSITE" id="PS00856">
    <property type="entry name" value="GUANYLATE_KINASE_1"/>
    <property type="match status" value="1"/>
</dbReference>
<name>A0ABM5VJH8_THEA5</name>
<evidence type="ECO:0000256" key="1">
    <source>
        <dbReference type="ARBA" id="ARBA00005790"/>
    </source>
</evidence>
<comment type="subcellular location">
    <subcellularLocation>
        <location evidence="9">Cytoplasm</location>
    </subcellularLocation>
</comment>
<dbReference type="InterPro" id="IPR020590">
    <property type="entry name" value="Guanylate_kinase_CS"/>
</dbReference>
<keyword evidence="13" id="KW-1185">Reference proteome</keyword>
<dbReference type="InterPro" id="IPR008144">
    <property type="entry name" value="Guanylate_kin-like_dom"/>
</dbReference>
<dbReference type="Gene3D" id="3.40.50.300">
    <property type="entry name" value="P-loop containing nucleotide triphosphate hydrolases"/>
    <property type="match status" value="1"/>
</dbReference>
<evidence type="ECO:0000256" key="6">
    <source>
        <dbReference type="ARBA" id="ARBA00022777"/>
    </source>
</evidence>
<comment type="similarity">
    <text evidence="1 9">Belongs to the guanylate kinase family.</text>
</comment>
<dbReference type="InterPro" id="IPR017665">
    <property type="entry name" value="Guanylate_kinase"/>
</dbReference>
<evidence type="ECO:0000256" key="7">
    <source>
        <dbReference type="ARBA" id="ARBA00022840"/>
    </source>
</evidence>
<accession>A0ABM5VJH8</accession>
<dbReference type="EMBL" id="CP010822">
    <property type="protein sequence ID" value="ALJ90289.1"/>
    <property type="molecule type" value="Genomic_DNA"/>
</dbReference>
<evidence type="ECO:0000256" key="9">
    <source>
        <dbReference type="HAMAP-Rule" id="MF_00328"/>
    </source>
</evidence>
<keyword evidence="5 9" id="KW-0547">Nucleotide-binding</keyword>
<dbReference type="CDD" id="cd00071">
    <property type="entry name" value="GMPK"/>
    <property type="match status" value="1"/>
</dbReference>
<dbReference type="Proteomes" id="UP000058660">
    <property type="component" value="Chromosome"/>
</dbReference>